<proteinExistence type="predicted"/>
<reference evidence="1" key="1">
    <citation type="submission" date="2018-02" db="EMBL/GenBank/DDBJ databases">
        <title>Rhizophora mucronata_Transcriptome.</title>
        <authorList>
            <person name="Meera S.P."/>
            <person name="Sreeshan A."/>
            <person name="Augustine A."/>
        </authorList>
    </citation>
    <scope>NUCLEOTIDE SEQUENCE</scope>
    <source>
        <tissue evidence="1">Leaf</tissue>
    </source>
</reference>
<dbReference type="EMBL" id="GGEC01061041">
    <property type="protein sequence ID" value="MBX41525.1"/>
    <property type="molecule type" value="Transcribed_RNA"/>
</dbReference>
<sequence>MKGCRWLDLCAFSLQIHNFCNVIIVWAHHQEFKNIFLSILSVTD</sequence>
<name>A0A2P2NGC1_RHIMU</name>
<accession>A0A2P2NGC1</accession>
<dbReference type="AlphaFoldDB" id="A0A2P2NGC1"/>
<evidence type="ECO:0000313" key="1">
    <source>
        <dbReference type="EMBL" id="MBX41525.1"/>
    </source>
</evidence>
<organism evidence="1">
    <name type="scientific">Rhizophora mucronata</name>
    <name type="common">Asiatic mangrove</name>
    <dbReference type="NCBI Taxonomy" id="61149"/>
    <lineage>
        <taxon>Eukaryota</taxon>
        <taxon>Viridiplantae</taxon>
        <taxon>Streptophyta</taxon>
        <taxon>Embryophyta</taxon>
        <taxon>Tracheophyta</taxon>
        <taxon>Spermatophyta</taxon>
        <taxon>Magnoliopsida</taxon>
        <taxon>eudicotyledons</taxon>
        <taxon>Gunneridae</taxon>
        <taxon>Pentapetalae</taxon>
        <taxon>rosids</taxon>
        <taxon>fabids</taxon>
        <taxon>Malpighiales</taxon>
        <taxon>Rhizophoraceae</taxon>
        <taxon>Rhizophora</taxon>
    </lineage>
</organism>
<protein>
    <submittedName>
        <fullName evidence="1">Uncharacterized protein</fullName>
    </submittedName>
</protein>